<evidence type="ECO:0000256" key="1">
    <source>
        <dbReference type="SAM" id="MobiDB-lite"/>
    </source>
</evidence>
<organism evidence="2">
    <name type="scientific">Psilocybe cubensis</name>
    <name type="common">Psychedelic mushroom</name>
    <name type="synonym">Stropharia cubensis</name>
    <dbReference type="NCBI Taxonomy" id="181762"/>
    <lineage>
        <taxon>Eukaryota</taxon>
        <taxon>Fungi</taxon>
        <taxon>Dikarya</taxon>
        <taxon>Basidiomycota</taxon>
        <taxon>Agaricomycotina</taxon>
        <taxon>Agaricomycetes</taxon>
        <taxon>Agaricomycetidae</taxon>
        <taxon>Agaricales</taxon>
        <taxon>Agaricineae</taxon>
        <taxon>Strophariaceae</taxon>
        <taxon>Psilocybe</taxon>
    </lineage>
</organism>
<feature type="compositionally biased region" description="Basic residues" evidence="1">
    <location>
        <begin position="358"/>
        <end position="373"/>
    </location>
</feature>
<evidence type="ECO:0000313" key="2">
    <source>
        <dbReference type="EMBL" id="KAG5168077.1"/>
    </source>
</evidence>
<protein>
    <submittedName>
        <fullName evidence="2">Uncharacterized protein</fullName>
    </submittedName>
</protein>
<name>A0A8H8CIU9_PSICU</name>
<feature type="region of interest" description="Disordered" evidence="1">
    <location>
        <begin position="334"/>
        <end position="396"/>
    </location>
</feature>
<sequence>MLPTQGQASLSDALPRTSVAIEKEYTLFSSMRRRANTNQSSESARPNFKFAPAPIYSHVSTYRSTKLELQLYSPSLKVHEDERGPVAVFSDHDQVTGKVSLDSSCHHTGKLAISIQGSFSYLPTKNMDEPAMVVEAQQYTFFSSMTTISISNGETSTARSAFRDAFVRRRPSITNINISTCSTERVHPFSFSLPESIRLGEEMPATFSSAKDPTSPDYFEVTYKVIADWEPNDPTEIPSHLEVPFLIQPDADFQCADASVATPESWLEMPLKSDRPIPVRCAITLPTELTFSRSSSIPYFVVFTTTPRSSELAKETAADATIAVSLIRQTIITDKTTLPPTPPATPSSDEGESSFRPKILRRVAKSQPRLRSRRPSDPAPSVISSPTQEKPLPQIPVNPLIFSDTRTIQTEFCIGFPKRPRQLFDKENHPSLETIAALPDGLHKAKINLNKDMLPCIDWGGVSVRYYLDVSVLLGADDLRARIPIRIV</sequence>
<dbReference type="EMBL" id="JAFIQS010000006">
    <property type="protein sequence ID" value="KAG5168077.1"/>
    <property type="molecule type" value="Genomic_DNA"/>
</dbReference>
<dbReference type="AlphaFoldDB" id="A0A8H8CIU9"/>
<comment type="caution">
    <text evidence="2">The sequence shown here is derived from an EMBL/GenBank/DDBJ whole genome shotgun (WGS) entry which is preliminary data.</text>
</comment>
<accession>A0A8H8CIU9</accession>
<proteinExistence type="predicted"/>
<reference evidence="2" key="1">
    <citation type="submission" date="2021-02" db="EMBL/GenBank/DDBJ databases">
        <title>Psilocybe cubensis genome.</title>
        <authorList>
            <person name="Mckernan K.J."/>
            <person name="Crawford S."/>
            <person name="Trippe A."/>
            <person name="Kane L.T."/>
            <person name="Mclaughlin S."/>
        </authorList>
    </citation>
    <scope>NUCLEOTIDE SEQUENCE [LARGE SCALE GENOMIC DNA]</scope>
    <source>
        <strain evidence="2">MGC-MH-2018</strain>
    </source>
</reference>
<gene>
    <name evidence="2" type="ORF">JR316_006670</name>
</gene>
<dbReference type="OrthoDB" id="3259897at2759"/>